<dbReference type="EnsemblPlants" id="KQL04113">
    <property type="protein sequence ID" value="KQL04113"/>
    <property type="gene ID" value="SETIT_004510mg"/>
</dbReference>
<feature type="compositionally biased region" description="Polar residues" evidence="1">
    <location>
        <begin position="7"/>
        <end position="16"/>
    </location>
</feature>
<organism evidence="2 3">
    <name type="scientific">Setaria italica</name>
    <name type="common">Foxtail millet</name>
    <name type="synonym">Panicum italicum</name>
    <dbReference type="NCBI Taxonomy" id="4555"/>
    <lineage>
        <taxon>Eukaryota</taxon>
        <taxon>Viridiplantae</taxon>
        <taxon>Streptophyta</taxon>
        <taxon>Embryophyta</taxon>
        <taxon>Tracheophyta</taxon>
        <taxon>Spermatophyta</taxon>
        <taxon>Magnoliopsida</taxon>
        <taxon>Liliopsida</taxon>
        <taxon>Poales</taxon>
        <taxon>Poaceae</taxon>
        <taxon>PACMAD clade</taxon>
        <taxon>Panicoideae</taxon>
        <taxon>Panicodae</taxon>
        <taxon>Paniceae</taxon>
        <taxon>Cenchrinae</taxon>
        <taxon>Setaria</taxon>
    </lineage>
</organism>
<feature type="region of interest" description="Disordered" evidence="1">
    <location>
        <begin position="1"/>
        <end position="51"/>
    </location>
</feature>
<evidence type="ECO:0000313" key="2">
    <source>
        <dbReference type="EnsemblPlants" id="KQL04113"/>
    </source>
</evidence>
<evidence type="ECO:0000256" key="1">
    <source>
        <dbReference type="SAM" id="MobiDB-lite"/>
    </source>
</evidence>
<keyword evidence="3" id="KW-1185">Reference proteome</keyword>
<name>A0A0Q3PDE3_SETIT</name>
<accession>A0A0Q3PDE3</accession>
<dbReference type="Gramene" id="KQL04113">
    <property type="protein sequence ID" value="KQL04113"/>
    <property type="gene ID" value="SETIT_004510mg"/>
</dbReference>
<dbReference type="eggNOG" id="KOG3002">
    <property type="taxonomic scope" value="Eukaryota"/>
</dbReference>
<dbReference type="FunCoup" id="A0A0Q3PDE3">
    <property type="interactions" value="304"/>
</dbReference>
<evidence type="ECO:0000313" key="3">
    <source>
        <dbReference type="Proteomes" id="UP000004995"/>
    </source>
</evidence>
<feature type="compositionally biased region" description="Polar residues" evidence="1">
    <location>
        <begin position="30"/>
        <end position="41"/>
    </location>
</feature>
<dbReference type="InParanoid" id="A0A0Q3PDE3"/>
<dbReference type="Proteomes" id="UP000004995">
    <property type="component" value="Unassembled WGS sequence"/>
</dbReference>
<dbReference type="AlphaFoldDB" id="A0A0Q3PDE3"/>
<protein>
    <submittedName>
        <fullName evidence="2">Uncharacterized protein</fullName>
    </submittedName>
</protein>
<dbReference type="EMBL" id="AGNK02002824">
    <property type="status" value="NOT_ANNOTATED_CDS"/>
    <property type="molecule type" value="Genomic_DNA"/>
</dbReference>
<reference evidence="2" key="2">
    <citation type="submission" date="2018-08" db="UniProtKB">
        <authorList>
            <consortium name="EnsemblPlants"/>
        </authorList>
    </citation>
    <scope>IDENTIFICATION</scope>
    <source>
        <strain evidence="2">Yugu1</strain>
    </source>
</reference>
<proteinExistence type="predicted"/>
<sequence>IFVGLSSKFSGSQMNRRTSKKTKVTPAAAPSTSSPRKNTATGRKGDDEEMEKNIWLDPDALSVDCGICFMPFEAEAALHELHHYGDVSIIWFCNNGHVACAKCCIRLNRKCCSCDEPIGDPPQPK</sequence>
<reference evidence="3" key="1">
    <citation type="journal article" date="2012" name="Nat. Biotechnol.">
        <title>Reference genome sequence of the model plant Setaria.</title>
        <authorList>
            <person name="Bennetzen J.L."/>
            <person name="Schmutz J."/>
            <person name="Wang H."/>
            <person name="Percifield R."/>
            <person name="Hawkins J."/>
            <person name="Pontaroli A.C."/>
            <person name="Estep M."/>
            <person name="Feng L."/>
            <person name="Vaughn J.N."/>
            <person name="Grimwood J."/>
            <person name="Jenkins J."/>
            <person name="Barry K."/>
            <person name="Lindquist E."/>
            <person name="Hellsten U."/>
            <person name="Deshpande S."/>
            <person name="Wang X."/>
            <person name="Wu X."/>
            <person name="Mitros T."/>
            <person name="Triplett J."/>
            <person name="Yang X."/>
            <person name="Ye C.Y."/>
            <person name="Mauro-Herrera M."/>
            <person name="Wang L."/>
            <person name="Li P."/>
            <person name="Sharma M."/>
            <person name="Sharma R."/>
            <person name="Ronald P.C."/>
            <person name="Panaud O."/>
            <person name="Kellogg E.A."/>
            <person name="Brutnell T.P."/>
            <person name="Doust A.N."/>
            <person name="Tuskan G.A."/>
            <person name="Rokhsar D."/>
            <person name="Devos K.M."/>
        </authorList>
    </citation>
    <scope>NUCLEOTIDE SEQUENCE [LARGE SCALE GENOMIC DNA]</scope>
    <source>
        <strain evidence="3">cv. Yugu1</strain>
    </source>
</reference>